<evidence type="ECO:0000256" key="1">
    <source>
        <dbReference type="SAM" id="MobiDB-lite"/>
    </source>
</evidence>
<sequence length="151" mass="17105">CAWLPIWIMLSRAESQSKRKTASRSRTKSEPPEGKSLRNPGGPSEEAQRVRGMSLRELKALNAADEKQVREKVEALRTKVRQMDRRRTTTVDRSVLRALPSTPSPLIEPPRSSPRTLTPARHQRVAGHPARIPSRARETHARSQSHGCHRR</sequence>
<protein>
    <submittedName>
        <fullName evidence="2">Uncharacterized protein</fullName>
    </submittedName>
</protein>
<feature type="compositionally biased region" description="Basic and acidic residues" evidence="1">
    <location>
        <begin position="27"/>
        <end position="36"/>
    </location>
</feature>
<organism evidence="2 3">
    <name type="scientific">Pristionchus mayeri</name>
    <dbReference type="NCBI Taxonomy" id="1317129"/>
    <lineage>
        <taxon>Eukaryota</taxon>
        <taxon>Metazoa</taxon>
        <taxon>Ecdysozoa</taxon>
        <taxon>Nematoda</taxon>
        <taxon>Chromadorea</taxon>
        <taxon>Rhabditida</taxon>
        <taxon>Rhabditina</taxon>
        <taxon>Diplogasteromorpha</taxon>
        <taxon>Diplogasteroidea</taxon>
        <taxon>Neodiplogasteridae</taxon>
        <taxon>Pristionchus</taxon>
    </lineage>
</organism>
<keyword evidence="3" id="KW-1185">Reference proteome</keyword>
<evidence type="ECO:0000313" key="3">
    <source>
        <dbReference type="Proteomes" id="UP001328107"/>
    </source>
</evidence>
<reference evidence="3" key="1">
    <citation type="submission" date="2022-10" db="EMBL/GenBank/DDBJ databases">
        <title>Genome assembly of Pristionchus species.</title>
        <authorList>
            <person name="Yoshida K."/>
            <person name="Sommer R.J."/>
        </authorList>
    </citation>
    <scope>NUCLEOTIDE SEQUENCE [LARGE SCALE GENOMIC DNA]</scope>
    <source>
        <strain evidence="3">RS5460</strain>
    </source>
</reference>
<dbReference type="AlphaFoldDB" id="A0AAN5DI14"/>
<dbReference type="EMBL" id="BTRK01000006">
    <property type="protein sequence ID" value="GMR62349.1"/>
    <property type="molecule type" value="Genomic_DNA"/>
</dbReference>
<feature type="compositionally biased region" description="Polar residues" evidence="1">
    <location>
        <begin position="142"/>
        <end position="151"/>
    </location>
</feature>
<dbReference type="Proteomes" id="UP001328107">
    <property type="component" value="Unassembled WGS sequence"/>
</dbReference>
<gene>
    <name evidence="2" type="ORF">PMAYCL1PPCAC_32544</name>
</gene>
<feature type="region of interest" description="Disordered" evidence="1">
    <location>
        <begin position="14"/>
        <end position="50"/>
    </location>
</feature>
<evidence type="ECO:0000313" key="2">
    <source>
        <dbReference type="EMBL" id="GMR62349.1"/>
    </source>
</evidence>
<feature type="compositionally biased region" description="Pro residues" evidence="1">
    <location>
        <begin position="102"/>
        <end position="112"/>
    </location>
</feature>
<feature type="compositionally biased region" description="Basic and acidic residues" evidence="1">
    <location>
        <begin position="80"/>
        <end position="90"/>
    </location>
</feature>
<accession>A0AAN5DI14</accession>
<name>A0AAN5DI14_9BILA</name>
<feature type="region of interest" description="Disordered" evidence="1">
    <location>
        <begin position="80"/>
        <end position="151"/>
    </location>
</feature>
<feature type="non-terminal residue" evidence="2">
    <location>
        <position position="1"/>
    </location>
</feature>
<proteinExistence type="predicted"/>
<feature type="non-terminal residue" evidence="2">
    <location>
        <position position="151"/>
    </location>
</feature>
<comment type="caution">
    <text evidence="2">The sequence shown here is derived from an EMBL/GenBank/DDBJ whole genome shotgun (WGS) entry which is preliminary data.</text>
</comment>